<dbReference type="Proteomes" id="UP000178794">
    <property type="component" value="Unassembled WGS sequence"/>
</dbReference>
<protein>
    <recommendedName>
        <fullName evidence="4">Tetratricopeptide repeat protein</fullName>
    </recommendedName>
</protein>
<dbReference type="AlphaFoldDB" id="A0A1F6DCR4"/>
<feature type="transmembrane region" description="Helical" evidence="1">
    <location>
        <begin position="137"/>
        <end position="155"/>
    </location>
</feature>
<dbReference type="STRING" id="1798492.A3C89_01850"/>
<feature type="transmembrane region" description="Helical" evidence="1">
    <location>
        <begin position="16"/>
        <end position="35"/>
    </location>
</feature>
<evidence type="ECO:0000256" key="1">
    <source>
        <dbReference type="SAM" id="Phobius"/>
    </source>
</evidence>
<keyword evidence="1" id="KW-1133">Transmembrane helix</keyword>
<dbReference type="Gene3D" id="1.25.40.10">
    <property type="entry name" value="Tetratricopeptide repeat domain"/>
    <property type="match status" value="1"/>
</dbReference>
<feature type="transmembrane region" description="Helical" evidence="1">
    <location>
        <begin position="347"/>
        <end position="369"/>
    </location>
</feature>
<dbReference type="InterPro" id="IPR011990">
    <property type="entry name" value="TPR-like_helical_dom_sf"/>
</dbReference>
<feature type="transmembrane region" description="Helical" evidence="1">
    <location>
        <begin position="250"/>
        <end position="266"/>
    </location>
</feature>
<dbReference type="EMBL" id="MFLF01000020">
    <property type="protein sequence ID" value="OGG59130.1"/>
    <property type="molecule type" value="Genomic_DNA"/>
</dbReference>
<feature type="transmembrane region" description="Helical" evidence="1">
    <location>
        <begin position="112"/>
        <end position="130"/>
    </location>
</feature>
<gene>
    <name evidence="2" type="ORF">A3C89_01850</name>
</gene>
<feature type="transmembrane region" description="Helical" evidence="1">
    <location>
        <begin position="161"/>
        <end position="180"/>
    </location>
</feature>
<keyword evidence="1" id="KW-0812">Transmembrane</keyword>
<feature type="transmembrane region" description="Helical" evidence="1">
    <location>
        <begin position="211"/>
        <end position="229"/>
    </location>
</feature>
<organism evidence="2 3">
    <name type="scientific">Candidatus Kaiserbacteria bacterium RIFCSPHIGHO2_02_FULL_50_50</name>
    <dbReference type="NCBI Taxonomy" id="1798492"/>
    <lineage>
        <taxon>Bacteria</taxon>
        <taxon>Candidatus Kaiseribacteriota</taxon>
    </lineage>
</organism>
<feature type="transmembrane region" description="Helical" evidence="1">
    <location>
        <begin position="407"/>
        <end position="427"/>
    </location>
</feature>
<feature type="transmembrane region" description="Helical" evidence="1">
    <location>
        <begin position="187"/>
        <end position="205"/>
    </location>
</feature>
<feature type="transmembrane region" description="Helical" evidence="1">
    <location>
        <begin position="47"/>
        <end position="65"/>
    </location>
</feature>
<evidence type="ECO:0000313" key="3">
    <source>
        <dbReference type="Proteomes" id="UP000178794"/>
    </source>
</evidence>
<sequence>MQKIERHTSAKKERKSIVPLISFALVASFAILPVFDLVRFGERSLSFFVAVDCVTVLVLLVVYKVMQRRAQFTFLSVQLAAGAIFVLATVQFLQYAPSYDTFFGIPDAESAYLPIALFALTILCVPLLVVQKLTVRVFFGVLFALPVLMLPSAVLDGGSTATAFVGMLTLFVGAFALPLYMMSRRNFIIASFVAVASLVLVGYGTNVLPQSMLLVLLIASLVFFVRMLLEFHYAARANHIAARLTRNAALRARGVFALATALLILVQNGQLYALALAGGAKQLFTQELNTLALLLQNAEQFEAPSGTLALWLQHLGTLGALTFLALVGAAIYMTQRALREPEFYEKSWYTLVQVTAAGVGMGTLAALLMPLGSGSVLLVGVLYAFLCVGVAKISPERAWFMTTTKRVFLRRAGAPMLALCVALVWYYTVRYAFATRAASKSAWQEAYQSMPSPHYLAGALETEAAEFRSQLTVANDAEVALDLARTVTTHIVEARKKYPDNTEIAQAALTHYEFLTQLGVKGAVDETIAILEKLYAQNPDAPLLTLRYATALLEASRAQEARDILDTSSSRMTSDTQMQYTTLYAYVLMALEDYAGAAALFAEVVKTGSRDSGTYLAYGISQVHTDVPAARRILAEALAKFPSDASVYVYAALTEQIAGDRNAARAVLEKGIRRATSGDTAILRTLLDELTQKGSISSIGIANIPVPEPLSLDISTTTATSTHDQ</sequence>
<dbReference type="SUPFAM" id="SSF48452">
    <property type="entry name" value="TPR-like"/>
    <property type="match status" value="1"/>
</dbReference>
<feature type="transmembrane region" description="Helical" evidence="1">
    <location>
        <begin position="72"/>
        <end position="92"/>
    </location>
</feature>
<feature type="transmembrane region" description="Helical" evidence="1">
    <location>
        <begin position="375"/>
        <end position="395"/>
    </location>
</feature>
<name>A0A1F6DCR4_9BACT</name>
<keyword evidence="1" id="KW-0472">Membrane</keyword>
<reference evidence="2 3" key="1">
    <citation type="journal article" date="2016" name="Nat. Commun.">
        <title>Thousands of microbial genomes shed light on interconnected biogeochemical processes in an aquifer system.</title>
        <authorList>
            <person name="Anantharaman K."/>
            <person name="Brown C.T."/>
            <person name="Hug L.A."/>
            <person name="Sharon I."/>
            <person name="Castelle C.J."/>
            <person name="Probst A.J."/>
            <person name="Thomas B.C."/>
            <person name="Singh A."/>
            <person name="Wilkins M.J."/>
            <person name="Karaoz U."/>
            <person name="Brodie E.L."/>
            <person name="Williams K.H."/>
            <person name="Hubbard S.S."/>
            <person name="Banfield J.F."/>
        </authorList>
    </citation>
    <scope>NUCLEOTIDE SEQUENCE [LARGE SCALE GENOMIC DNA]</scope>
</reference>
<evidence type="ECO:0008006" key="4">
    <source>
        <dbReference type="Google" id="ProtNLM"/>
    </source>
</evidence>
<comment type="caution">
    <text evidence="2">The sequence shown here is derived from an EMBL/GenBank/DDBJ whole genome shotgun (WGS) entry which is preliminary data.</text>
</comment>
<dbReference type="Pfam" id="PF14559">
    <property type="entry name" value="TPR_19"/>
    <property type="match status" value="1"/>
</dbReference>
<evidence type="ECO:0000313" key="2">
    <source>
        <dbReference type="EMBL" id="OGG59130.1"/>
    </source>
</evidence>
<proteinExistence type="predicted"/>
<accession>A0A1F6DCR4</accession>
<feature type="transmembrane region" description="Helical" evidence="1">
    <location>
        <begin position="311"/>
        <end position="335"/>
    </location>
</feature>